<reference evidence="5 6" key="1">
    <citation type="submission" date="2017-05" db="EMBL/GenBank/DDBJ databases">
        <authorList>
            <person name="Song R."/>
            <person name="Chenine A.L."/>
            <person name="Ruprecht R.M."/>
        </authorList>
    </citation>
    <scope>NUCLEOTIDE SEQUENCE [LARGE SCALE GENOMIC DNA]</scope>
    <source>
        <strain evidence="5 6">DSM 26136</strain>
    </source>
</reference>
<comment type="similarity">
    <text evidence="1">Belongs to the protease inhibitor I39 (alpha-2-macroglobulin) family. Bacterial alpha-2-macroglobulin subfamily.</text>
</comment>
<feature type="domain" description="Alpha-2-macroglobulin" evidence="4">
    <location>
        <begin position="1285"/>
        <end position="1375"/>
    </location>
</feature>
<dbReference type="GO" id="GO:0004866">
    <property type="term" value="F:endopeptidase inhibitor activity"/>
    <property type="evidence" value="ECO:0007669"/>
    <property type="project" value="InterPro"/>
</dbReference>
<dbReference type="Pfam" id="PF17973">
    <property type="entry name" value="bMG10"/>
    <property type="match status" value="1"/>
</dbReference>
<feature type="domain" description="Alpha-2-macroglobulin bait region" evidence="3">
    <location>
        <begin position="1043"/>
        <end position="1226"/>
    </location>
</feature>
<feature type="signal peptide" evidence="2">
    <location>
        <begin position="1"/>
        <end position="34"/>
    </location>
</feature>
<dbReference type="OrthoDB" id="9767116at2"/>
<sequence>MRRPPPSRPARARGWPLKPLASLILAGCALPAQALSVTQVTPQGEVSRVSQVVVKFDAAAVNGGDARAPAPFNLRCEGGAGDLLAGSSARWNSPREWVVNLRGELPPGVSCTLAPHTGFKPLDGQAWAPRPYTFSTGGPIPIRVVPYAGAQVDEQQFFVLRFNGAVDPASLQRSAWCEAEGIGERIPVQLITGADRDATLKHRHLDNQAKADPAAWQVVSCNRRLPAGAKLKLNVGPGVRTPSGLAAQGGEGYTFQVQAPFEAEMSCQRENENAGCSPLSAVTLRFSAPLPWGQAKQIRLTGPGKDRSPTLEARESQADDALVSALRFAPPFAERSDWRLELPRDLRDGAGRALVNADRFPLALRTGPMPTLLKFSAAPFGIVERHAEGPGQTALLPLTVRKVEARLNGQALKVDDGQVRQKAVHSDADIIEWFRKVHRYDTWLVERKVAAGDVAGTLPPPPSDDYKGYVEARAVSLLQGQSAVNTVALPKTDGESSEMSVIGMPLPTGFHVVEVSSQKLGQALLSEAYGPQRAMVVRTSALVTNLGVHMKLGRENSLAWVTTLDKGLPVAGAKVQVSTCRGQPVAEAVTDAQGIARFEALSPRPPSRACGELGYFVSARAEQGGEADMSFTWTSWQNGIEPWRFNVDTSDSPTPDTVYHTVFDRTLLRAGETVSMKHFLRTQTGQGFGTVKNPVSSASVVNQSTGDKYPLSLTWRTTRTGGLSAESSWAIPKSAKLGLYTVQLGEDGMLQGGSFRVEEFRLPVLQGRITVGQPKDPLSLVAPDKLPVALQVSHLSGGPANGLDTAVSAMLSPYSASFPDYPSFSFNWPSPRNARVDEGDEEGDGETASATNRVIANKQAVKLDAQGAGQTQVSVPQDKAGPRSLLVEASYADPNGETQTLSRRAVLWPAAVVAGVRTPEWVSVKKDIAFDALALDLNGKPKAGAHVYVKAISHVTTSTRKRLVGGFYGYDSTTEVKDRGTVCAGKTDAQGLLACKAKFDDVGELELIAVVADDQGRESQAATSIWVTAQGELWFGGENHDRMDLLPEKRDYAVGDTAVFQVRMPFREAQALVTVEREGILHAEVVTLTGQDPTVRLKVDPSWGPNVYVSVMALRGRLYEVPWYSFFTWGYKTPLAWWRAFWNKTDEYVPPTAMVDLSKPAYRLGVTKIRVNDTAHTLSVKVQTDQPRYDVRGKAKVIVTATLPNGQPAAHAEVALAAVDQALLELQPNLSWKLREAMLTERPLGVSTSTAQMEIIGRRHYGRKALPPGGDGGPGSQTRELFDTLLLWQPTLQLDANGRAEIEVPLNDSLTTFTIAAVADSGLSLFGTGEARIRTTQDLQLISGVPPLVRSDDQLDAGITVRNTTDQPMAIQLTAKAPGVTLPARELELAAGQSQVVTWTVTVPSLPAAPGAAAQAWPWEIEAVDSRQGARDALRISPQVHSVVPVAVQQATLQQLSGPLSLPLQAPPTAARDGDGRPLGGVQVSVAAKLAEGLPGLTEWWRRYPYACLEQRTSKAIGLDDVALWQATMADLPTHSASNGLPTYFPAGPNATGSDALAAYLLAVAHEKGNLDPRFAIPAADLARLQAALVNFVEGRITASYWTPASDVGLAVRKLAAIEALSRYGKAQPRMLDSIALEPNRWPTSAVIDWLAILQRLPELPGRTELQASARQVLQARLQYQGTRLIFSNESGDNWFWTMRNADSNAANLLALALQDPVLQADVPRLATGLIGRAQRGHWSTTTANAWAKLALDRFSAQYEREPVSGHTEAKLPPDGQGSVDWGKVVPRQAGQAAAVPTPSGDVRNAVPALAPNELLLPWAKGGAAQTLQLNQNGSGKPWVTVAARAAVPLTAPFNGGYSVRKQVQVLDGGELKRGTTLRVKLDITANADMSWVAVSDPVPAGATILGSGLGRDSAMATQGEQSTGNGAVTFIERGFDSYRAYYAYLPKGNTSLEYTVRLNSAGQFGLPPTRVEALYAPEMFGETPNARLTVKP</sequence>
<accession>A0A1Y0EMT0</accession>
<feature type="chain" id="PRO_5013321994" evidence="2">
    <location>
        <begin position="35"/>
        <end position="1993"/>
    </location>
</feature>
<evidence type="ECO:0000256" key="2">
    <source>
        <dbReference type="SAM" id="SignalP"/>
    </source>
</evidence>
<dbReference type="InterPro" id="IPR021868">
    <property type="entry name" value="Alpha_2_Macroglob_MG3"/>
</dbReference>
<evidence type="ECO:0000313" key="6">
    <source>
        <dbReference type="Proteomes" id="UP000196138"/>
    </source>
</evidence>
<evidence type="ECO:0000259" key="3">
    <source>
        <dbReference type="SMART" id="SM01359"/>
    </source>
</evidence>
<dbReference type="Pfam" id="PF11974">
    <property type="entry name" value="bMG3"/>
    <property type="match status" value="1"/>
</dbReference>
<evidence type="ECO:0000256" key="1">
    <source>
        <dbReference type="ARBA" id="ARBA00010556"/>
    </source>
</evidence>
<dbReference type="PANTHER" id="PTHR40094:SF1">
    <property type="entry name" value="UBIQUITIN DOMAIN-CONTAINING PROTEIN"/>
    <property type="match status" value="1"/>
</dbReference>
<name>A0A1Y0EMT0_9BURK</name>
<dbReference type="EMBL" id="CP021455">
    <property type="protein sequence ID" value="ARU04629.1"/>
    <property type="molecule type" value="Genomic_DNA"/>
</dbReference>
<dbReference type="InterPro" id="IPR051802">
    <property type="entry name" value="YfhM-like"/>
</dbReference>
<dbReference type="Pfam" id="PF01835">
    <property type="entry name" value="MG2"/>
    <property type="match status" value="1"/>
</dbReference>
<dbReference type="Gene3D" id="2.60.40.1930">
    <property type="match status" value="1"/>
</dbReference>
<dbReference type="KEGG" id="cser:CCO03_08050"/>
<evidence type="ECO:0000259" key="4">
    <source>
        <dbReference type="SMART" id="SM01360"/>
    </source>
</evidence>
<dbReference type="SMART" id="SM01359">
    <property type="entry name" value="A2M_N_2"/>
    <property type="match status" value="1"/>
</dbReference>
<keyword evidence="6" id="KW-1185">Reference proteome</keyword>
<dbReference type="Pfam" id="PF07703">
    <property type="entry name" value="A2M_BRD"/>
    <property type="match status" value="1"/>
</dbReference>
<gene>
    <name evidence="5" type="ORF">CCO03_08050</name>
</gene>
<dbReference type="SMART" id="SM01360">
    <property type="entry name" value="A2M"/>
    <property type="match status" value="1"/>
</dbReference>
<dbReference type="InterPro" id="IPR041246">
    <property type="entry name" value="Bact_MG10"/>
</dbReference>
<dbReference type="InterPro" id="IPR001599">
    <property type="entry name" value="Macroglobln_a2"/>
</dbReference>
<keyword evidence="2" id="KW-0732">Signal</keyword>
<protein>
    <submittedName>
        <fullName evidence="5">Alpha-2-macroglobulin</fullName>
    </submittedName>
</protein>
<evidence type="ECO:0000313" key="5">
    <source>
        <dbReference type="EMBL" id="ARU04629.1"/>
    </source>
</evidence>
<dbReference type="Pfam" id="PF00207">
    <property type="entry name" value="A2M"/>
    <property type="match status" value="1"/>
</dbReference>
<proteinExistence type="inferred from homology"/>
<dbReference type="RefSeq" id="WP_087279583.1">
    <property type="nucleotide sequence ID" value="NZ_CP021455.1"/>
</dbReference>
<organism evidence="5 6">
    <name type="scientific">Comamonas serinivorans</name>
    <dbReference type="NCBI Taxonomy" id="1082851"/>
    <lineage>
        <taxon>Bacteria</taxon>
        <taxon>Pseudomonadati</taxon>
        <taxon>Pseudomonadota</taxon>
        <taxon>Betaproteobacteria</taxon>
        <taxon>Burkholderiales</taxon>
        <taxon>Comamonadaceae</taxon>
        <taxon>Comamonas</taxon>
    </lineage>
</organism>
<dbReference type="PANTHER" id="PTHR40094">
    <property type="entry name" value="ALPHA-2-MACROGLOBULIN HOMOLOG"/>
    <property type="match status" value="1"/>
</dbReference>
<dbReference type="InterPro" id="IPR011625">
    <property type="entry name" value="A2M_N_BRD"/>
</dbReference>
<dbReference type="Proteomes" id="UP000196138">
    <property type="component" value="Chromosome"/>
</dbReference>
<dbReference type="InterPro" id="IPR002890">
    <property type="entry name" value="MG2"/>
</dbReference>